<feature type="compositionally biased region" description="Low complexity" evidence="2">
    <location>
        <begin position="264"/>
        <end position="275"/>
    </location>
</feature>
<dbReference type="GeneID" id="8296100"/>
<feature type="compositionally biased region" description="Polar residues" evidence="2">
    <location>
        <begin position="1"/>
        <end position="11"/>
    </location>
</feature>
<dbReference type="EMBL" id="GG692395">
    <property type="protein sequence ID" value="EER35885.1"/>
    <property type="molecule type" value="Genomic_DNA"/>
</dbReference>
<dbReference type="Pfam" id="PF25340">
    <property type="entry name" value="BCD_RFX"/>
    <property type="match status" value="1"/>
</dbReference>
<feature type="compositionally biased region" description="Low complexity" evidence="2">
    <location>
        <begin position="438"/>
        <end position="448"/>
    </location>
</feature>
<feature type="compositionally biased region" description="Low complexity" evidence="2">
    <location>
        <begin position="130"/>
        <end position="161"/>
    </location>
</feature>
<feature type="compositionally biased region" description="Low complexity" evidence="2">
    <location>
        <begin position="88"/>
        <end position="103"/>
    </location>
</feature>
<dbReference type="InterPro" id="IPR057321">
    <property type="entry name" value="RFX1-4/6/8-like_BCD"/>
</dbReference>
<dbReference type="Proteomes" id="UP000002037">
    <property type="component" value="Unassembled WGS sequence"/>
</dbReference>
<keyword evidence="5" id="KW-1185">Reference proteome</keyword>
<dbReference type="InterPro" id="IPR039779">
    <property type="entry name" value="RFX-like"/>
</dbReference>
<feature type="compositionally biased region" description="Pro residues" evidence="2">
    <location>
        <begin position="120"/>
        <end position="129"/>
    </location>
</feature>
<dbReference type="InterPro" id="IPR003150">
    <property type="entry name" value="DNA-bd_RFX"/>
</dbReference>
<organism evidence="4 5">
    <name type="scientific">Candida tropicalis (strain ATCC MYA-3404 / T1)</name>
    <name type="common">Yeast</name>
    <dbReference type="NCBI Taxonomy" id="294747"/>
    <lineage>
        <taxon>Eukaryota</taxon>
        <taxon>Fungi</taxon>
        <taxon>Dikarya</taxon>
        <taxon>Ascomycota</taxon>
        <taxon>Saccharomycotina</taxon>
        <taxon>Pichiomycetes</taxon>
        <taxon>Debaryomycetaceae</taxon>
        <taxon>Candida/Lodderomyces clade</taxon>
        <taxon>Candida</taxon>
    </lineage>
</organism>
<feature type="compositionally biased region" description="Polar residues" evidence="2">
    <location>
        <begin position="104"/>
        <end position="119"/>
    </location>
</feature>
<dbReference type="eggNOG" id="KOG3712">
    <property type="taxonomic scope" value="Eukaryota"/>
</dbReference>
<feature type="region of interest" description="Disordered" evidence="2">
    <location>
        <begin position="263"/>
        <end position="283"/>
    </location>
</feature>
<feature type="region of interest" description="Disordered" evidence="2">
    <location>
        <begin position="381"/>
        <end position="448"/>
    </location>
</feature>
<feature type="domain" description="RFX-type winged-helix" evidence="3">
    <location>
        <begin position="292"/>
        <end position="367"/>
    </location>
</feature>
<dbReference type="SUPFAM" id="SSF46785">
    <property type="entry name" value="Winged helix' DNA-binding domain"/>
    <property type="match status" value="1"/>
</dbReference>
<dbReference type="KEGG" id="ctp:CTRG_00624"/>
<gene>
    <name evidence="4" type="ORF">CTRG_00624</name>
</gene>
<dbReference type="VEuPathDB" id="FungiDB:CTRG_00624"/>
<dbReference type="AlphaFoldDB" id="C5M3I5"/>
<sequence length="895" mass="101315">MNLNQPHQGNSLEGEDNISHHQQQIQDQQQLSMSNLPNSSTSSSIQPHIHQPTHPQLTPYQNPPQPQPSPSNSSYVKSMDMNQQYNSPNQQTQPPLPPQGQYQSNNQQTSPSNYYTQPIYNPPLPPLPAPVSYQQQTQQLPTTTITTTTSTSSASQVPQQSSFQFDYSHSYTTQQSHNFPSTSSNTSLSNNFQPFQPIHESSAPQQPQVQDSSVTQRRKRPRRSDSIHSNTGENELKQLALKSSDVPLSDLAHKIKQLENDVISHTSTSTSNSNSDQSKLKENKETQRSLFGMVWLLNSCELSPTAVIPRNRIYARYVQVCADNSLAPVSPASFGKLVKILYPNITTRRLGMRGQSKYHYCGIKLNGDENMQSQLLSLQQQQAEKAQKHLQHRHSRQSSLLSGYSGQIQSPASSPNSTGSFEDTPPAPAPPPQHHHQQTSQPHTPTFTPINSPSILFSATLNDQLPSVSHMKYIPNLFQLLNSNADPNSNPYTPIQLPSIYPYLTQDVDYDIADTLYSLYKVHVNAIFESLRYMQLKKLFSSFNNFNSILTAPVFKLYTTDSVIDWIMRCDLIMYKKMIRMLTKLQLQLLIPQEQLYQLKQISNGYIKSLASSLVNSKVSVNFVIMKLKLAKHFINLLNRLIKVIETGQPASRILTDDAEKNSMIQDWMKLNLSEVINREIPCGDKNIDNLNQILINDVIQLIKPDTSSGNNTEEDSINPTLTMNKFANYVSNLPSRFPDVNARLFLILSSNLLTTCLREISLSGGEGFGAWWIVRCWVDEYLAWSFEVGGFFQDDLQEAMEQQQRQQQQQQQQLQETPNLLQQSVDQQSSSDYQLQQQQQQHQEESGDMIFGNIDLLETSFDLDSKTLSQQYSQQNQAAESLLNFDTNIDNLLN</sequence>
<accession>C5M3I5</accession>
<feature type="region of interest" description="Disordered" evidence="2">
    <location>
        <begin position="173"/>
        <end position="240"/>
    </location>
</feature>
<feature type="compositionally biased region" description="Low complexity" evidence="2">
    <location>
        <begin position="22"/>
        <end position="50"/>
    </location>
</feature>
<dbReference type="HOGENOM" id="CLU_011526_1_0_1"/>
<dbReference type="GO" id="GO:0000981">
    <property type="term" value="F:DNA-binding transcription factor activity, RNA polymerase II-specific"/>
    <property type="evidence" value="ECO:0007669"/>
    <property type="project" value="TreeGrafter"/>
</dbReference>
<dbReference type="PANTHER" id="PTHR12619:SF5">
    <property type="entry name" value="TRANSCRIPTION FACTOR RFX4"/>
    <property type="match status" value="1"/>
</dbReference>
<dbReference type="STRING" id="294747.C5M3I5"/>
<proteinExistence type="predicted"/>
<dbReference type="PROSITE" id="PS51526">
    <property type="entry name" value="RFX_DBD"/>
    <property type="match status" value="1"/>
</dbReference>
<evidence type="ECO:0000313" key="5">
    <source>
        <dbReference type="Proteomes" id="UP000002037"/>
    </source>
</evidence>
<evidence type="ECO:0000259" key="3">
    <source>
        <dbReference type="PROSITE" id="PS51526"/>
    </source>
</evidence>
<evidence type="ECO:0000313" key="4">
    <source>
        <dbReference type="EMBL" id="EER35885.1"/>
    </source>
</evidence>
<keyword evidence="1" id="KW-0238">DNA-binding</keyword>
<name>C5M3I5_CANTT</name>
<dbReference type="GO" id="GO:0000978">
    <property type="term" value="F:RNA polymerase II cis-regulatory region sequence-specific DNA binding"/>
    <property type="evidence" value="ECO:0007669"/>
    <property type="project" value="TreeGrafter"/>
</dbReference>
<dbReference type="OrthoDB" id="10056949at2759"/>
<feature type="compositionally biased region" description="Polar residues" evidence="2">
    <location>
        <begin position="202"/>
        <end position="215"/>
    </location>
</feature>
<dbReference type="PANTHER" id="PTHR12619">
    <property type="entry name" value="RFX TRANSCRIPTION FACTOR FAMILY"/>
    <property type="match status" value="1"/>
</dbReference>
<dbReference type="FunFam" id="1.10.10.10:FF:000422">
    <property type="entry name" value="DNA-binding protein RFX7"/>
    <property type="match status" value="1"/>
</dbReference>
<dbReference type="InterPro" id="IPR036390">
    <property type="entry name" value="WH_DNA-bd_sf"/>
</dbReference>
<dbReference type="Gene3D" id="1.10.10.10">
    <property type="entry name" value="Winged helix-like DNA-binding domain superfamily/Winged helix DNA-binding domain"/>
    <property type="match status" value="1"/>
</dbReference>
<evidence type="ECO:0000256" key="2">
    <source>
        <dbReference type="SAM" id="MobiDB-lite"/>
    </source>
</evidence>
<feature type="region of interest" description="Disordered" evidence="2">
    <location>
        <begin position="1"/>
        <end position="161"/>
    </location>
</feature>
<dbReference type="Pfam" id="PF02257">
    <property type="entry name" value="RFX_DNA_binding"/>
    <property type="match status" value="1"/>
</dbReference>
<dbReference type="InterPro" id="IPR036388">
    <property type="entry name" value="WH-like_DNA-bd_sf"/>
</dbReference>
<evidence type="ECO:0000256" key="1">
    <source>
        <dbReference type="ARBA" id="ARBA00023125"/>
    </source>
</evidence>
<dbReference type="RefSeq" id="XP_002545843.1">
    <property type="nucleotide sequence ID" value="XM_002545797.1"/>
</dbReference>
<feature type="compositionally biased region" description="Polar residues" evidence="2">
    <location>
        <begin position="397"/>
        <end position="421"/>
    </location>
</feature>
<reference evidence="4 5" key="1">
    <citation type="journal article" date="2009" name="Nature">
        <title>Evolution of pathogenicity and sexual reproduction in eight Candida genomes.</title>
        <authorList>
            <person name="Butler G."/>
            <person name="Rasmussen M.D."/>
            <person name="Lin M.F."/>
            <person name="Santos M.A."/>
            <person name="Sakthikumar S."/>
            <person name="Munro C.A."/>
            <person name="Rheinbay E."/>
            <person name="Grabherr M."/>
            <person name="Forche A."/>
            <person name="Reedy J.L."/>
            <person name="Agrafioti I."/>
            <person name="Arnaud M.B."/>
            <person name="Bates S."/>
            <person name="Brown A.J."/>
            <person name="Brunke S."/>
            <person name="Costanzo M.C."/>
            <person name="Fitzpatrick D.A."/>
            <person name="de Groot P.W."/>
            <person name="Harris D."/>
            <person name="Hoyer L.L."/>
            <person name="Hube B."/>
            <person name="Klis F.M."/>
            <person name="Kodira C."/>
            <person name="Lennard N."/>
            <person name="Logue M.E."/>
            <person name="Martin R."/>
            <person name="Neiman A.M."/>
            <person name="Nikolaou E."/>
            <person name="Quail M.A."/>
            <person name="Quinn J."/>
            <person name="Santos M.C."/>
            <person name="Schmitzberger F.F."/>
            <person name="Sherlock G."/>
            <person name="Shah P."/>
            <person name="Silverstein K.A."/>
            <person name="Skrzypek M.S."/>
            <person name="Soll D."/>
            <person name="Staggs R."/>
            <person name="Stansfield I."/>
            <person name="Stumpf M.P."/>
            <person name="Sudbery P.E."/>
            <person name="Srikantha T."/>
            <person name="Zeng Q."/>
            <person name="Berman J."/>
            <person name="Berriman M."/>
            <person name="Heitman J."/>
            <person name="Gow N.A."/>
            <person name="Lorenz M.C."/>
            <person name="Birren B.W."/>
            <person name="Kellis M."/>
            <person name="Cuomo C.A."/>
        </authorList>
    </citation>
    <scope>NUCLEOTIDE SEQUENCE [LARGE SCALE GENOMIC DNA]</scope>
    <source>
        <strain evidence="5">ATCC MYA-3404 / T1</strain>
    </source>
</reference>
<protein>
    <recommendedName>
        <fullName evidence="3">RFX-type winged-helix domain-containing protein</fullName>
    </recommendedName>
</protein>
<feature type="compositionally biased region" description="Low complexity" evidence="2">
    <location>
        <begin position="181"/>
        <end position="191"/>
    </location>
</feature>